<dbReference type="SMART" id="SM00346">
    <property type="entry name" value="HTH_ICLR"/>
    <property type="match status" value="1"/>
</dbReference>
<organism evidence="6 7">
    <name type="scientific">Mesorhizobium waimense</name>
    <dbReference type="NCBI Taxonomy" id="1300307"/>
    <lineage>
        <taxon>Bacteria</taxon>
        <taxon>Pseudomonadati</taxon>
        <taxon>Pseudomonadota</taxon>
        <taxon>Alphaproteobacteria</taxon>
        <taxon>Hyphomicrobiales</taxon>
        <taxon>Phyllobacteriaceae</taxon>
        <taxon>Mesorhizobium</taxon>
    </lineage>
</organism>
<dbReference type="InterPro" id="IPR029016">
    <property type="entry name" value="GAF-like_dom_sf"/>
</dbReference>
<comment type="caution">
    <text evidence="6">The sequence shown here is derived from an EMBL/GenBank/DDBJ whole genome shotgun (WGS) entry which is preliminary data.</text>
</comment>
<dbReference type="OrthoDB" id="6166718at2"/>
<dbReference type="Pfam" id="PF09339">
    <property type="entry name" value="HTH_IclR"/>
    <property type="match status" value="1"/>
</dbReference>
<evidence type="ECO:0000256" key="1">
    <source>
        <dbReference type="ARBA" id="ARBA00023015"/>
    </source>
</evidence>
<evidence type="ECO:0000259" key="5">
    <source>
        <dbReference type="PROSITE" id="PS51078"/>
    </source>
</evidence>
<dbReference type="RefSeq" id="WP_120014083.1">
    <property type="nucleotide sequence ID" value="NZ_QZWZ01000006.1"/>
</dbReference>
<feature type="domain" description="HTH iclR-type" evidence="4">
    <location>
        <begin position="14"/>
        <end position="75"/>
    </location>
</feature>
<dbReference type="InterPro" id="IPR036390">
    <property type="entry name" value="WH_DNA-bd_sf"/>
</dbReference>
<sequence length="250" mass="26918">MNDIRSRSAPADGVAALDRAIAILDAFASVDKSLSLAEIAARTGLYKSTILRLAGSLLRGQLLERLDDGRYRVGPATFRLGAIYQRSVAAVDILLPIMRDLAEQSWESVAFYVRSGDVRTCLYRVESKHPIRYTIREGDVLPLLLGSGGRVLAAFSGEPGEPYETIRATYHYLSVGDRDPETAGVSAPVFGPGCTLLGVLTLAGPSTRVDAAFLRRMTPSLLEAAARATRAFGEDASMLEHARSKADPHA</sequence>
<proteinExistence type="predicted"/>
<dbReference type="InterPro" id="IPR005471">
    <property type="entry name" value="Tscrpt_reg_IclR_N"/>
</dbReference>
<dbReference type="Proteomes" id="UP000272706">
    <property type="component" value="Unassembled WGS sequence"/>
</dbReference>
<dbReference type="GO" id="GO:0003677">
    <property type="term" value="F:DNA binding"/>
    <property type="evidence" value="ECO:0007669"/>
    <property type="project" value="UniProtKB-KW"/>
</dbReference>
<feature type="domain" description="IclR-ED" evidence="5">
    <location>
        <begin position="76"/>
        <end position="234"/>
    </location>
</feature>
<keyword evidence="7" id="KW-1185">Reference proteome</keyword>
<evidence type="ECO:0000259" key="4">
    <source>
        <dbReference type="PROSITE" id="PS51077"/>
    </source>
</evidence>
<dbReference type="EMBL" id="QZWZ01000006">
    <property type="protein sequence ID" value="RJT40440.1"/>
    <property type="molecule type" value="Genomic_DNA"/>
</dbReference>
<dbReference type="InterPro" id="IPR036388">
    <property type="entry name" value="WH-like_DNA-bd_sf"/>
</dbReference>
<name>A0A3A5KVD2_9HYPH</name>
<dbReference type="GO" id="GO:0003700">
    <property type="term" value="F:DNA-binding transcription factor activity"/>
    <property type="evidence" value="ECO:0007669"/>
    <property type="project" value="TreeGrafter"/>
</dbReference>
<dbReference type="Gene3D" id="1.10.10.10">
    <property type="entry name" value="Winged helix-like DNA-binding domain superfamily/Winged helix DNA-binding domain"/>
    <property type="match status" value="1"/>
</dbReference>
<evidence type="ECO:0000256" key="2">
    <source>
        <dbReference type="ARBA" id="ARBA00023125"/>
    </source>
</evidence>
<dbReference type="SUPFAM" id="SSF55781">
    <property type="entry name" value="GAF domain-like"/>
    <property type="match status" value="1"/>
</dbReference>
<dbReference type="PROSITE" id="PS51078">
    <property type="entry name" value="ICLR_ED"/>
    <property type="match status" value="1"/>
</dbReference>
<dbReference type="InterPro" id="IPR014757">
    <property type="entry name" value="Tscrpt_reg_IclR_C"/>
</dbReference>
<dbReference type="PANTHER" id="PTHR30136:SF39">
    <property type="entry name" value="TRANSCRIPTIONAL REGULATORY PROTEIN"/>
    <property type="match status" value="1"/>
</dbReference>
<dbReference type="GO" id="GO:0045892">
    <property type="term" value="P:negative regulation of DNA-templated transcription"/>
    <property type="evidence" value="ECO:0007669"/>
    <property type="project" value="TreeGrafter"/>
</dbReference>
<evidence type="ECO:0000313" key="7">
    <source>
        <dbReference type="Proteomes" id="UP000272706"/>
    </source>
</evidence>
<accession>A0A3A5KVD2</accession>
<dbReference type="InterPro" id="IPR050707">
    <property type="entry name" value="HTH_MetabolicPath_Reg"/>
</dbReference>
<reference evidence="6 7" key="1">
    <citation type="submission" date="2018-09" db="EMBL/GenBank/DDBJ databases">
        <title>Mesorhizobium carmichaelinearum sp. nov. isolated from Carmichaelinea spp. root nodules in New Zealand.</title>
        <authorList>
            <person name="De Meyer S.E."/>
        </authorList>
    </citation>
    <scope>NUCLEOTIDE SEQUENCE [LARGE SCALE GENOMIC DNA]</scope>
    <source>
        <strain evidence="6 7">ICMP19557</strain>
    </source>
</reference>
<gene>
    <name evidence="6" type="ORF">D3227_10225</name>
</gene>
<protein>
    <submittedName>
        <fullName evidence="6">IclR family transcriptional regulator</fullName>
    </submittedName>
</protein>
<evidence type="ECO:0000256" key="3">
    <source>
        <dbReference type="ARBA" id="ARBA00023163"/>
    </source>
</evidence>
<keyword evidence="1" id="KW-0805">Transcription regulation</keyword>
<dbReference type="Pfam" id="PF01614">
    <property type="entry name" value="IclR_C"/>
    <property type="match status" value="1"/>
</dbReference>
<dbReference type="AlphaFoldDB" id="A0A3A5KVD2"/>
<dbReference type="PANTHER" id="PTHR30136">
    <property type="entry name" value="HELIX-TURN-HELIX TRANSCRIPTIONAL REGULATOR, ICLR FAMILY"/>
    <property type="match status" value="1"/>
</dbReference>
<dbReference type="SUPFAM" id="SSF46785">
    <property type="entry name" value="Winged helix' DNA-binding domain"/>
    <property type="match status" value="1"/>
</dbReference>
<dbReference type="Gene3D" id="3.30.450.40">
    <property type="match status" value="2"/>
</dbReference>
<dbReference type="PROSITE" id="PS51077">
    <property type="entry name" value="HTH_ICLR"/>
    <property type="match status" value="1"/>
</dbReference>
<evidence type="ECO:0000313" key="6">
    <source>
        <dbReference type="EMBL" id="RJT40440.1"/>
    </source>
</evidence>
<keyword evidence="2" id="KW-0238">DNA-binding</keyword>
<keyword evidence="3" id="KW-0804">Transcription</keyword>